<dbReference type="EMBL" id="CP043930">
    <property type="protein sequence ID" value="QGQ21483.1"/>
    <property type="molecule type" value="Genomic_DNA"/>
</dbReference>
<dbReference type="GO" id="GO:0005576">
    <property type="term" value="C:extracellular region"/>
    <property type="evidence" value="ECO:0007669"/>
    <property type="project" value="TreeGrafter"/>
</dbReference>
<keyword evidence="5" id="KW-1185">Reference proteome</keyword>
<sequence length="509" mass="55928">MGFVCFLIPGEVASPDRGLLVSIAGEIWHNQENGLCLLSACLCFRENAMVACGLKFLSVVLCVCCLSGGALRAADAGYAYGFAKTEITPEVPLRLSGYGNRDMVYENVDEPLYVRAIAIRSPEKKVCALVSLDSIGFAGTFTDRIAKTVKEKYGLDRDQLVICSTHSHTAPHPVEGLSNIFSTPLTEAQRNASQKYWTQVEARIVKTVGTAIEDLKPGTMALVTGEVGFAQNRRVLKNGKWTGFGVNPEGPVDHSLPVLKVTDGNGRLRGLVFNYACHCTTFGSDYNCLNGDWAGYAARYIEEQQGEIVAVCTIGCGADQNPIRGKKDVAKDLAIGHGRAIAVEVARLLKQETQPITAPLGTAYGKADLPFEPPSKQELETALDHQRPQVRQHAANMLKHFEKDGKLPTSYPAPVQVWKFGRQFTMVFLGGEVVVDYALRLKRELKSDAVWVTAYANDVFGYVASERMRDEGGYEVDFSMIYYNQPGRWAKGTEDILIKRIQELVQQAE</sequence>
<dbReference type="Proteomes" id="UP000427281">
    <property type="component" value="Chromosome"/>
</dbReference>
<evidence type="ECO:0000259" key="3">
    <source>
        <dbReference type="Pfam" id="PF04734"/>
    </source>
</evidence>
<reference evidence="4 5" key="1">
    <citation type="submission" date="2019-09" db="EMBL/GenBank/DDBJ databases">
        <title>Gimesia benthica sp. nov., a novel bacterium isolated from deep-sea water of the Northwest Indian Ocean.</title>
        <authorList>
            <person name="Dai X."/>
        </authorList>
    </citation>
    <scope>NUCLEOTIDE SEQUENCE [LARGE SCALE GENOMIC DNA]</scope>
    <source>
        <strain evidence="4 5">E7</strain>
    </source>
</reference>
<dbReference type="GO" id="GO:0046872">
    <property type="term" value="F:metal ion binding"/>
    <property type="evidence" value="ECO:0007669"/>
    <property type="project" value="UniProtKB-KW"/>
</dbReference>
<feature type="binding site" evidence="1">
    <location>
        <position position="278"/>
    </location>
    <ligand>
        <name>Zn(2+)</name>
        <dbReference type="ChEBI" id="CHEBI:29105"/>
    </ligand>
</feature>
<evidence type="ECO:0000256" key="2">
    <source>
        <dbReference type="RuleBase" id="RU366019"/>
    </source>
</evidence>
<dbReference type="KEGG" id="gim:F1728_01715"/>
<dbReference type="GO" id="GO:0017040">
    <property type="term" value="F:N-acylsphingosine amidohydrolase activity"/>
    <property type="evidence" value="ECO:0007669"/>
    <property type="project" value="UniProtKB-UniRule"/>
</dbReference>
<gene>
    <name evidence="4" type="ORF">F1728_01715</name>
</gene>
<dbReference type="GO" id="GO:0016020">
    <property type="term" value="C:membrane"/>
    <property type="evidence" value="ECO:0007669"/>
    <property type="project" value="GOC"/>
</dbReference>
<keyword evidence="2" id="KW-0378">Hydrolase</keyword>
<dbReference type="GO" id="GO:0046514">
    <property type="term" value="P:ceramide catabolic process"/>
    <property type="evidence" value="ECO:0007669"/>
    <property type="project" value="InterPro"/>
</dbReference>
<dbReference type="Pfam" id="PF04734">
    <property type="entry name" value="Ceramidase_alk"/>
    <property type="match status" value="1"/>
</dbReference>
<keyword evidence="1" id="KW-0479">Metal-binding</keyword>
<keyword evidence="2" id="KW-0746">Sphingolipid metabolism</keyword>
<dbReference type="GO" id="GO:0042759">
    <property type="term" value="P:long-chain fatty acid biosynthetic process"/>
    <property type="evidence" value="ECO:0007669"/>
    <property type="project" value="TreeGrafter"/>
</dbReference>
<evidence type="ECO:0000313" key="5">
    <source>
        <dbReference type="Proteomes" id="UP000427281"/>
    </source>
</evidence>
<dbReference type="AlphaFoldDB" id="A0A6I6A5X0"/>
<dbReference type="PANTHER" id="PTHR12670:SF1">
    <property type="entry name" value="NEUTRAL CERAMIDASE"/>
    <property type="match status" value="1"/>
</dbReference>
<keyword evidence="2" id="KW-0443">Lipid metabolism</keyword>
<comment type="similarity">
    <text evidence="2">Belongs to the neutral ceramidase family.</text>
</comment>
<name>A0A6I6A5X0_9PLAN</name>
<comment type="catalytic activity">
    <reaction evidence="2">
        <text>an N-acylsphing-4-enine + H2O = sphing-4-enine + a fatty acid</text>
        <dbReference type="Rhea" id="RHEA:20856"/>
        <dbReference type="ChEBI" id="CHEBI:15377"/>
        <dbReference type="ChEBI" id="CHEBI:28868"/>
        <dbReference type="ChEBI" id="CHEBI:52639"/>
        <dbReference type="ChEBI" id="CHEBI:57756"/>
        <dbReference type="EC" id="3.5.1.23"/>
    </reaction>
</comment>
<accession>A0A6I6A5X0</accession>
<organism evidence="4 5">
    <name type="scientific">Gimesia benthica</name>
    <dbReference type="NCBI Taxonomy" id="2608982"/>
    <lineage>
        <taxon>Bacteria</taxon>
        <taxon>Pseudomonadati</taxon>
        <taxon>Planctomycetota</taxon>
        <taxon>Planctomycetia</taxon>
        <taxon>Planctomycetales</taxon>
        <taxon>Planctomycetaceae</taxon>
        <taxon>Gimesia</taxon>
    </lineage>
</organism>
<feature type="binding site" evidence="1">
    <location>
        <position position="166"/>
    </location>
    <ligand>
        <name>Zn(2+)</name>
        <dbReference type="ChEBI" id="CHEBI:29105"/>
    </ligand>
</feature>
<dbReference type="InterPro" id="IPR006823">
    <property type="entry name" value="Ceramidase_alk"/>
</dbReference>
<dbReference type="GO" id="GO:0046512">
    <property type="term" value="P:sphingosine biosynthetic process"/>
    <property type="evidence" value="ECO:0007669"/>
    <property type="project" value="TreeGrafter"/>
</dbReference>
<feature type="domain" description="Neutral/alkaline non-lysosomal ceramidase N-terminal" evidence="3">
    <location>
        <begin position="78"/>
        <end position="305"/>
    </location>
</feature>
<proteinExistence type="inferred from homology"/>
<keyword evidence="1" id="KW-0862">Zinc</keyword>
<dbReference type="InterPro" id="IPR031329">
    <property type="entry name" value="NEUT/ALK_ceramidase_N"/>
</dbReference>
<protein>
    <recommendedName>
        <fullName evidence="2">Neutral ceramidase</fullName>
        <ecNumber evidence="2">3.5.1.23</ecNumber>
    </recommendedName>
</protein>
<comment type="cofactor">
    <cofactor evidence="1">
        <name>Zn(2+)</name>
        <dbReference type="ChEBI" id="CHEBI:29105"/>
    </cofactor>
    <text evidence="1">Binds 1 zinc ion per subunit.</text>
</comment>
<evidence type="ECO:0000313" key="4">
    <source>
        <dbReference type="EMBL" id="QGQ21483.1"/>
    </source>
</evidence>
<dbReference type="EC" id="3.5.1.23" evidence="2"/>
<evidence type="ECO:0000256" key="1">
    <source>
        <dbReference type="PIRSR" id="PIRSR606823-2"/>
    </source>
</evidence>
<dbReference type="PANTHER" id="PTHR12670">
    <property type="entry name" value="CERAMIDASE"/>
    <property type="match status" value="1"/>
</dbReference>